<name>A0ABW2FM01_9BACL</name>
<feature type="coiled-coil region" evidence="1">
    <location>
        <begin position="22"/>
        <end position="49"/>
    </location>
</feature>
<dbReference type="Proteomes" id="UP001596378">
    <property type="component" value="Unassembled WGS sequence"/>
</dbReference>
<keyword evidence="1" id="KW-0175">Coiled coil</keyword>
<sequence length="93" mass="10609">MDGTKEILLAIKHSVEVMDAKITRMERDIGELKTDVAELKTDVSELKSTTALLKSDSDELKQGQLRQMRLLETLCLRSLEQENIVRDLQLNQP</sequence>
<organism evidence="2 3">
    <name type="scientific">Cohnella cellulosilytica</name>
    <dbReference type="NCBI Taxonomy" id="986710"/>
    <lineage>
        <taxon>Bacteria</taxon>
        <taxon>Bacillati</taxon>
        <taxon>Bacillota</taxon>
        <taxon>Bacilli</taxon>
        <taxon>Bacillales</taxon>
        <taxon>Paenibacillaceae</taxon>
        <taxon>Cohnella</taxon>
    </lineage>
</organism>
<gene>
    <name evidence="2" type="ORF">ACFQMJ_32475</name>
</gene>
<evidence type="ECO:0000256" key="1">
    <source>
        <dbReference type="SAM" id="Coils"/>
    </source>
</evidence>
<comment type="caution">
    <text evidence="2">The sequence shown here is derived from an EMBL/GenBank/DDBJ whole genome shotgun (WGS) entry which is preliminary data.</text>
</comment>
<dbReference type="Gene3D" id="1.20.5.170">
    <property type="match status" value="1"/>
</dbReference>
<proteinExistence type="predicted"/>
<keyword evidence="3" id="KW-1185">Reference proteome</keyword>
<dbReference type="RefSeq" id="WP_378048993.1">
    <property type="nucleotide sequence ID" value="NZ_JBHMDN010000019.1"/>
</dbReference>
<evidence type="ECO:0000313" key="2">
    <source>
        <dbReference type="EMBL" id="MFC7153264.1"/>
    </source>
</evidence>
<evidence type="ECO:0000313" key="3">
    <source>
        <dbReference type="Proteomes" id="UP001596378"/>
    </source>
</evidence>
<reference evidence="3" key="1">
    <citation type="journal article" date="2019" name="Int. J. Syst. Evol. Microbiol.">
        <title>The Global Catalogue of Microorganisms (GCM) 10K type strain sequencing project: providing services to taxonomists for standard genome sequencing and annotation.</title>
        <authorList>
            <consortium name="The Broad Institute Genomics Platform"/>
            <consortium name="The Broad Institute Genome Sequencing Center for Infectious Disease"/>
            <person name="Wu L."/>
            <person name="Ma J."/>
        </authorList>
    </citation>
    <scope>NUCLEOTIDE SEQUENCE [LARGE SCALE GENOMIC DNA]</scope>
    <source>
        <strain evidence="3">KCTC 12907</strain>
    </source>
</reference>
<accession>A0ABW2FM01</accession>
<protein>
    <submittedName>
        <fullName evidence="2">Uncharacterized protein</fullName>
    </submittedName>
</protein>
<dbReference type="EMBL" id="JBHTAI010000032">
    <property type="protein sequence ID" value="MFC7153264.1"/>
    <property type="molecule type" value="Genomic_DNA"/>
</dbReference>